<evidence type="ECO:0000256" key="2">
    <source>
        <dbReference type="SAM" id="Phobius"/>
    </source>
</evidence>
<dbReference type="Gene3D" id="3.50.50.60">
    <property type="entry name" value="FAD/NAD(P)-binding domain"/>
    <property type="match status" value="2"/>
</dbReference>
<keyword evidence="5" id="KW-1185">Reference proteome</keyword>
<dbReference type="GeneID" id="77731194"/>
<feature type="region of interest" description="Disordered" evidence="1">
    <location>
        <begin position="108"/>
        <end position="137"/>
    </location>
</feature>
<evidence type="ECO:0000313" key="4">
    <source>
        <dbReference type="EMBL" id="KAI9638056.1"/>
    </source>
</evidence>
<reference evidence="4" key="1">
    <citation type="journal article" date="2022" name="G3 (Bethesda)">
        <title>High quality genome of the basidiomycete yeast Dioszegia hungarica PDD-24b-2 isolated from cloud water.</title>
        <authorList>
            <person name="Jarrige D."/>
            <person name="Haridas S."/>
            <person name="Bleykasten-Grosshans C."/>
            <person name="Joly M."/>
            <person name="Nadalig T."/>
            <person name="Sancelme M."/>
            <person name="Vuilleumier S."/>
            <person name="Grigoriev I.V."/>
            <person name="Amato P."/>
            <person name="Bringel F."/>
        </authorList>
    </citation>
    <scope>NUCLEOTIDE SEQUENCE</scope>
    <source>
        <strain evidence="4">PDD-24b-2</strain>
    </source>
</reference>
<dbReference type="InterPro" id="IPR036188">
    <property type="entry name" value="FAD/NAD-bd_sf"/>
</dbReference>
<feature type="transmembrane region" description="Helical" evidence="2">
    <location>
        <begin position="12"/>
        <end position="30"/>
    </location>
</feature>
<organism evidence="4 5">
    <name type="scientific">Dioszegia hungarica</name>
    <dbReference type="NCBI Taxonomy" id="4972"/>
    <lineage>
        <taxon>Eukaryota</taxon>
        <taxon>Fungi</taxon>
        <taxon>Dikarya</taxon>
        <taxon>Basidiomycota</taxon>
        <taxon>Agaricomycotina</taxon>
        <taxon>Tremellomycetes</taxon>
        <taxon>Tremellales</taxon>
        <taxon>Bulleribasidiaceae</taxon>
        <taxon>Dioszegia</taxon>
    </lineage>
</organism>
<dbReference type="Pfam" id="PF01266">
    <property type="entry name" value="DAO"/>
    <property type="match status" value="1"/>
</dbReference>
<dbReference type="EMBL" id="JAKWFO010000003">
    <property type="protein sequence ID" value="KAI9638056.1"/>
    <property type="molecule type" value="Genomic_DNA"/>
</dbReference>
<keyword evidence="2" id="KW-1133">Transmembrane helix</keyword>
<feature type="compositionally biased region" description="Polar residues" evidence="1">
    <location>
        <begin position="128"/>
        <end position="137"/>
    </location>
</feature>
<feature type="domain" description="FAD dependent oxidoreductase" evidence="3">
    <location>
        <begin position="12"/>
        <end position="366"/>
    </location>
</feature>
<protein>
    <submittedName>
        <fullName evidence="4">Cytoplasm protein</fullName>
    </submittedName>
</protein>
<dbReference type="GO" id="GO:0005829">
    <property type="term" value="C:cytosol"/>
    <property type="evidence" value="ECO:0007669"/>
    <property type="project" value="GOC"/>
</dbReference>
<evidence type="ECO:0000256" key="1">
    <source>
        <dbReference type="SAM" id="MobiDB-lite"/>
    </source>
</evidence>
<keyword evidence="2" id="KW-0812">Transmembrane</keyword>
<sequence length="382" mass="39826">MTSPSSTQPAKRIVILGGGIAGISTAYYLSHSPSLPSGSSITIIEGTDIAAAASGKSGGFLAKDWHGAATASLSAMSYELHAELAGKYGGKEKWGYRVVDTLSITTDATRKTKKQPPLPWLPHDVHSSRSLGSTKTNAQVHPGQLTKFLADQVLFKPNTSLLIGRASSLSTSASSPPTHTIRVDTKGREEEVEADVVVIAAGPWTGGLAKDLLGEKVGLRLGVEGHRAHSVVIRTKEELSAHCLFTSMTMKDGSMGEPEVYARPDGTAYICGAGDNEPLPRTAAEVSPSSDAISKLHTQSRALSPLFDPANGAEIIAEQACFLPLATRGRPLVGKVPGIEGVYVGSGLSCWGITQGPGVGKCLAELILEGKVKSADISKLAP</sequence>
<accession>A0AA38LXZ2</accession>
<dbReference type="PANTHER" id="PTHR13847">
    <property type="entry name" value="SARCOSINE DEHYDROGENASE-RELATED"/>
    <property type="match status" value="1"/>
</dbReference>
<dbReference type="GO" id="GO:0042147">
    <property type="term" value="P:retrograde transport, endosome to Golgi"/>
    <property type="evidence" value="ECO:0007669"/>
    <property type="project" value="TreeGrafter"/>
</dbReference>
<dbReference type="Proteomes" id="UP001164286">
    <property type="component" value="Unassembled WGS sequence"/>
</dbReference>
<dbReference type="GO" id="GO:0005770">
    <property type="term" value="C:late endosome"/>
    <property type="evidence" value="ECO:0007669"/>
    <property type="project" value="TreeGrafter"/>
</dbReference>
<dbReference type="AlphaFoldDB" id="A0AA38LXZ2"/>
<keyword evidence="2" id="KW-0472">Membrane</keyword>
<dbReference type="InterPro" id="IPR006076">
    <property type="entry name" value="FAD-dep_OxRdtase"/>
</dbReference>
<dbReference type="RefSeq" id="XP_052947833.1">
    <property type="nucleotide sequence ID" value="XM_053091989.1"/>
</dbReference>
<dbReference type="Gene3D" id="3.30.9.10">
    <property type="entry name" value="D-Amino Acid Oxidase, subunit A, domain 2"/>
    <property type="match status" value="1"/>
</dbReference>
<name>A0AA38LXZ2_9TREE</name>
<evidence type="ECO:0000313" key="5">
    <source>
        <dbReference type="Proteomes" id="UP001164286"/>
    </source>
</evidence>
<dbReference type="PANTHER" id="PTHR13847:SF150">
    <property type="entry name" value="OXIDOREDUCTASE TDA3-RELATED"/>
    <property type="match status" value="1"/>
</dbReference>
<proteinExistence type="predicted"/>
<evidence type="ECO:0000259" key="3">
    <source>
        <dbReference type="Pfam" id="PF01266"/>
    </source>
</evidence>
<dbReference type="SUPFAM" id="SSF51905">
    <property type="entry name" value="FAD/NAD(P)-binding domain"/>
    <property type="match status" value="1"/>
</dbReference>
<comment type="caution">
    <text evidence="4">The sequence shown here is derived from an EMBL/GenBank/DDBJ whole genome shotgun (WGS) entry which is preliminary data.</text>
</comment>
<gene>
    <name evidence="4" type="ORF">MKK02DRAFT_42438</name>
</gene>